<keyword evidence="2" id="KW-1185">Reference proteome</keyword>
<comment type="caution">
    <text evidence="1">The sequence shown here is derived from an EMBL/GenBank/DDBJ whole genome shotgun (WGS) entry which is preliminary data.</text>
</comment>
<accession>A0ABN7NZ37</accession>
<reference evidence="1" key="1">
    <citation type="submission" date="2021-03" db="EMBL/GenBank/DDBJ databases">
        <authorList>
            <person name="Tran Van P."/>
        </authorList>
    </citation>
    <scope>NUCLEOTIDE SEQUENCE</scope>
</reference>
<proteinExistence type="predicted"/>
<protein>
    <submittedName>
        <fullName evidence="1">Uncharacterized protein</fullName>
    </submittedName>
</protein>
<sequence length="131" mass="14747">MASRNVSAHSCNTDQLGNEALKTAYKLTRTYRVLESRYESAPAFALKEIETQFRKNHPQCTRPESNLDLPVIGSLVQHESSALDHAATEYLTCSFLTYCMYQHTNNRPHDLVLSATGKKTRSPGFDSRLVP</sequence>
<organism evidence="1 2">
    <name type="scientific">Timema podura</name>
    <name type="common">Walking stick</name>
    <dbReference type="NCBI Taxonomy" id="61482"/>
    <lineage>
        <taxon>Eukaryota</taxon>
        <taxon>Metazoa</taxon>
        <taxon>Ecdysozoa</taxon>
        <taxon>Arthropoda</taxon>
        <taxon>Hexapoda</taxon>
        <taxon>Insecta</taxon>
        <taxon>Pterygota</taxon>
        <taxon>Neoptera</taxon>
        <taxon>Polyneoptera</taxon>
        <taxon>Phasmatodea</taxon>
        <taxon>Timematodea</taxon>
        <taxon>Timematoidea</taxon>
        <taxon>Timematidae</taxon>
        <taxon>Timema</taxon>
    </lineage>
</organism>
<evidence type="ECO:0000313" key="1">
    <source>
        <dbReference type="EMBL" id="CAG2060975.1"/>
    </source>
</evidence>
<evidence type="ECO:0000313" key="2">
    <source>
        <dbReference type="Proteomes" id="UP001153148"/>
    </source>
</evidence>
<dbReference type="EMBL" id="CAJPIN010014196">
    <property type="protein sequence ID" value="CAG2060975.1"/>
    <property type="molecule type" value="Genomic_DNA"/>
</dbReference>
<dbReference type="Proteomes" id="UP001153148">
    <property type="component" value="Unassembled WGS sequence"/>
</dbReference>
<gene>
    <name evidence="1" type="ORF">TPAB3V08_LOCUS7930</name>
</gene>
<name>A0ABN7NZ37_TIMPD</name>